<evidence type="ECO:0000313" key="11">
    <source>
        <dbReference type="Ensembl" id="ENSAPOP00000027559.1"/>
    </source>
</evidence>
<dbReference type="PANTHER" id="PTHR22748">
    <property type="entry name" value="AP ENDONUCLEASE"/>
    <property type="match status" value="1"/>
</dbReference>
<evidence type="ECO:0000259" key="10">
    <source>
        <dbReference type="Pfam" id="PF03372"/>
    </source>
</evidence>
<comment type="cofactor">
    <cofactor evidence="2">
        <name>Mg(2+)</name>
        <dbReference type="ChEBI" id="CHEBI:18420"/>
    </cofactor>
</comment>
<name>A0A3Q1GE48_9TELE</name>
<evidence type="ECO:0000256" key="2">
    <source>
        <dbReference type="ARBA" id="ARBA00001946"/>
    </source>
</evidence>
<evidence type="ECO:0000256" key="8">
    <source>
        <dbReference type="ARBA" id="ARBA00022842"/>
    </source>
</evidence>
<evidence type="ECO:0000256" key="5">
    <source>
        <dbReference type="ARBA" id="ARBA00022723"/>
    </source>
</evidence>
<evidence type="ECO:0000256" key="4">
    <source>
        <dbReference type="ARBA" id="ARBA00012115"/>
    </source>
</evidence>
<dbReference type="InParanoid" id="A0A3Q1GE48"/>
<dbReference type="GeneTree" id="ENSGT00980000198652"/>
<dbReference type="EC" id="3.1.11.2" evidence="4"/>
<protein>
    <recommendedName>
        <fullName evidence="4">exodeoxyribonuclease III</fullName>
        <ecNumber evidence="4">3.1.11.2</ecNumber>
    </recommendedName>
</protein>
<comment type="catalytic activity">
    <reaction evidence="1">
        <text>Exonucleolytic cleavage in the 3'- to 5'-direction to yield nucleoside 5'-phosphates.</text>
        <dbReference type="EC" id="3.1.11.2"/>
    </reaction>
</comment>
<dbReference type="InterPro" id="IPR005135">
    <property type="entry name" value="Endo/exonuclease/phosphatase"/>
</dbReference>
<accession>A0A3Q1GE48</accession>
<keyword evidence="5" id="KW-0479">Metal-binding</keyword>
<organism evidence="11 12">
    <name type="scientific">Acanthochromis polyacanthus</name>
    <name type="common">spiny chromis</name>
    <dbReference type="NCBI Taxonomy" id="80966"/>
    <lineage>
        <taxon>Eukaryota</taxon>
        <taxon>Metazoa</taxon>
        <taxon>Chordata</taxon>
        <taxon>Craniata</taxon>
        <taxon>Vertebrata</taxon>
        <taxon>Euteleostomi</taxon>
        <taxon>Actinopterygii</taxon>
        <taxon>Neopterygii</taxon>
        <taxon>Teleostei</taxon>
        <taxon>Neoteleostei</taxon>
        <taxon>Acanthomorphata</taxon>
        <taxon>Ovalentaria</taxon>
        <taxon>Pomacentridae</taxon>
        <taxon>Acanthochromis</taxon>
    </lineage>
</organism>
<dbReference type="AlphaFoldDB" id="A0A3Q1GE48"/>
<evidence type="ECO:0000256" key="6">
    <source>
        <dbReference type="ARBA" id="ARBA00022763"/>
    </source>
</evidence>
<evidence type="ECO:0000313" key="12">
    <source>
        <dbReference type="Proteomes" id="UP000257200"/>
    </source>
</evidence>
<keyword evidence="9" id="KW-0234">DNA repair</keyword>
<proteinExistence type="inferred from homology"/>
<dbReference type="GO" id="GO:0003906">
    <property type="term" value="F:DNA-(apurinic or apyrimidinic site) endonuclease activity"/>
    <property type="evidence" value="ECO:0007669"/>
    <property type="project" value="TreeGrafter"/>
</dbReference>
<sequence length="176" mass="19526">KMTKNTTNLTFNSKCYNVRGLNAKVKRAKCLDLLRRKNVDVAFIQETHLKAEDTSCFQNKRYKVVASDCWSSNSRGTVILTKRSLGLEIEKTNEGTSGCIAYLCTSIYGKKIALVSVYAPTVFDPLFFPELTKELLSLLDYELIVGGDMNTVCDPNLDKSTLSVSHTQRAASAALN</sequence>
<dbReference type="SUPFAM" id="SSF56219">
    <property type="entry name" value="DNase I-like"/>
    <property type="match status" value="1"/>
</dbReference>
<dbReference type="GO" id="GO:0006284">
    <property type="term" value="P:base-excision repair"/>
    <property type="evidence" value="ECO:0007669"/>
    <property type="project" value="TreeGrafter"/>
</dbReference>
<dbReference type="GO" id="GO:0008081">
    <property type="term" value="F:phosphoric diester hydrolase activity"/>
    <property type="evidence" value="ECO:0007669"/>
    <property type="project" value="TreeGrafter"/>
</dbReference>
<dbReference type="GO" id="GO:0005634">
    <property type="term" value="C:nucleus"/>
    <property type="evidence" value="ECO:0007669"/>
    <property type="project" value="TreeGrafter"/>
</dbReference>
<dbReference type="Proteomes" id="UP000257200">
    <property type="component" value="Unplaced"/>
</dbReference>
<reference evidence="11" key="2">
    <citation type="submission" date="2025-09" db="UniProtKB">
        <authorList>
            <consortium name="Ensembl"/>
        </authorList>
    </citation>
    <scope>IDENTIFICATION</scope>
</reference>
<evidence type="ECO:0000256" key="7">
    <source>
        <dbReference type="ARBA" id="ARBA00022801"/>
    </source>
</evidence>
<dbReference type="Gene3D" id="3.60.10.10">
    <property type="entry name" value="Endonuclease/exonuclease/phosphatase"/>
    <property type="match status" value="1"/>
</dbReference>
<dbReference type="PANTHER" id="PTHR22748:SF26">
    <property type="entry name" value="ENDONUCLEASE_EXONUCLEASE_PHOSPHATASE DOMAIN-CONTAINING PROTEIN"/>
    <property type="match status" value="1"/>
</dbReference>
<dbReference type="InterPro" id="IPR004808">
    <property type="entry name" value="AP_endonuc_1"/>
</dbReference>
<reference evidence="11" key="1">
    <citation type="submission" date="2025-08" db="UniProtKB">
        <authorList>
            <consortium name="Ensembl"/>
        </authorList>
    </citation>
    <scope>IDENTIFICATION</scope>
</reference>
<dbReference type="GO" id="GO:0046872">
    <property type="term" value="F:metal ion binding"/>
    <property type="evidence" value="ECO:0007669"/>
    <property type="project" value="UniProtKB-KW"/>
</dbReference>
<comment type="similarity">
    <text evidence="3">Belongs to the DNA repair enzymes AP/ExoA family.</text>
</comment>
<feature type="domain" description="Endonuclease/exonuclease/phosphatase" evidence="10">
    <location>
        <begin position="16"/>
        <end position="155"/>
    </location>
</feature>
<evidence type="ECO:0000256" key="1">
    <source>
        <dbReference type="ARBA" id="ARBA00000493"/>
    </source>
</evidence>
<dbReference type="Ensembl" id="ENSAPOT00000000897.1">
    <property type="protein sequence ID" value="ENSAPOP00000027559.1"/>
    <property type="gene ID" value="ENSAPOG00000012179.1"/>
</dbReference>
<dbReference type="Pfam" id="PF03372">
    <property type="entry name" value="Exo_endo_phos"/>
    <property type="match status" value="1"/>
</dbReference>
<keyword evidence="6" id="KW-0227">DNA damage</keyword>
<keyword evidence="8" id="KW-0460">Magnesium</keyword>
<keyword evidence="12" id="KW-1185">Reference proteome</keyword>
<evidence type="ECO:0000256" key="3">
    <source>
        <dbReference type="ARBA" id="ARBA00007092"/>
    </source>
</evidence>
<evidence type="ECO:0000256" key="9">
    <source>
        <dbReference type="ARBA" id="ARBA00023204"/>
    </source>
</evidence>
<keyword evidence="7" id="KW-0378">Hydrolase</keyword>
<dbReference type="InterPro" id="IPR036691">
    <property type="entry name" value="Endo/exonu/phosph_ase_sf"/>
</dbReference>
<dbReference type="STRING" id="80966.ENSAPOP00000027559"/>
<dbReference type="GO" id="GO:0008311">
    <property type="term" value="F:double-stranded DNA 3'-5' DNA exonuclease activity"/>
    <property type="evidence" value="ECO:0007669"/>
    <property type="project" value="UniProtKB-EC"/>
</dbReference>